<evidence type="ECO:0000313" key="3">
    <source>
        <dbReference type="Proteomes" id="UP000000759"/>
    </source>
</evidence>
<evidence type="ECO:0000256" key="1">
    <source>
        <dbReference type="SAM" id="MobiDB-lite"/>
    </source>
</evidence>
<feature type="region of interest" description="Disordered" evidence="1">
    <location>
        <begin position="201"/>
        <end position="228"/>
    </location>
</feature>
<dbReference type="Gene3D" id="1.10.10.10">
    <property type="entry name" value="Winged helix-like DNA-binding domain superfamily/Winged helix DNA-binding domain"/>
    <property type="match status" value="1"/>
</dbReference>
<dbReference type="RefSeq" id="XP_002183817.1">
    <property type="nucleotide sequence ID" value="XM_002183781.1"/>
</dbReference>
<reference evidence="2 3" key="1">
    <citation type="journal article" date="2008" name="Nature">
        <title>The Phaeodactylum genome reveals the evolutionary history of diatom genomes.</title>
        <authorList>
            <person name="Bowler C."/>
            <person name="Allen A.E."/>
            <person name="Badger J.H."/>
            <person name="Grimwood J."/>
            <person name="Jabbari K."/>
            <person name="Kuo A."/>
            <person name="Maheswari U."/>
            <person name="Martens C."/>
            <person name="Maumus F."/>
            <person name="Otillar R.P."/>
            <person name="Rayko E."/>
            <person name="Salamov A."/>
            <person name="Vandepoele K."/>
            <person name="Beszteri B."/>
            <person name="Gruber A."/>
            <person name="Heijde M."/>
            <person name="Katinka M."/>
            <person name="Mock T."/>
            <person name="Valentin K."/>
            <person name="Verret F."/>
            <person name="Berges J.A."/>
            <person name="Brownlee C."/>
            <person name="Cadoret J.P."/>
            <person name="Chiovitti A."/>
            <person name="Choi C.J."/>
            <person name="Coesel S."/>
            <person name="De Martino A."/>
            <person name="Detter J.C."/>
            <person name="Durkin C."/>
            <person name="Falciatore A."/>
            <person name="Fournet J."/>
            <person name="Haruta M."/>
            <person name="Huysman M.J."/>
            <person name="Jenkins B.D."/>
            <person name="Jiroutova K."/>
            <person name="Jorgensen R.E."/>
            <person name="Joubert Y."/>
            <person name="Kaplan A."/>
            <person name="Kroger N."/>
            <person name="Kroth P.G."/>
            <person name="La Roche J."/>
            <person name="Lindquist E."/>
            <person name="Lommer M."/>
            <person name="Martin-Jezequel V."/>
            <person name="Lopez P.J."/>
            <person name="Lucas S."/>
            <person name="Mangogna M."/>
            <person name="McGinnis K."/>
            <person name="Medlin L.K."/>
            <person name="Montsant A."/>
            <person name="Oudot-Le Secq M.P."/>
            <person name="Napoli C."/>
            <person name="Obornik M."/>
            <person name="Parker M.S."/>
            <person name="Petit J.L."/>
            <person name="Porcel B.M."/>
            <person name="Poulsen N."/>
            <person name="Robison M."/>
            <person name="Rychlewski L."/>
            <person name="Rynearson T.A."/>
            <person name="Schmutz J."/>
            <person name="Shapiro H."/>
            <person name="Siaut M."/>
            <person name="Stanley M."/>
            <person name="Sussman M.R."/>
            <person name="Taylor A.R."/>
            <person name="Vardi A."/>
            <person name="von Dassow P."/>
            <person name="Vyverman W."/>
            <person name="Willis A."/>
            <person name="Wyrwicz L.S."/>
            <person name="Rokhsar D.S."/>
            <person name="Weissenbach J."/>
            <person name="Armbrust E.V."/>
            <person name="Green B.R."/>
            <person name="Van de Peer Y."/>
            <person name="Grigoriev I.V."/>
        </authorList>
    </citation>
    <scope>NUCLEOTIDE SEQUENCE [LARGE SCALE GENOMIC DNA]</scope>
    <source>
        <strain evidence="2 3">CCAP 1055/1</strain>
    </source>
</reference>
<dbReference type="HOGENOM" id="CLU_643230_0_0_1"/>
<proteinExistence type="predicted"/>
<dbReference type="InParanoid" id="B7G9Q4"/>
<dbReference type="KEGG" id="pti:PHATRDRAFT_49170"/>
<keyword evidence="3" id="KW-1185">Reference proteome</keyword>
<dbReference type="AlphaFoldDB" id="B7G9Q4"/>
<dbReference type="PANTHER" id="PTHR10015:SF206">
    <property type="entry name" value="HSF-TYPE DNA-BINDING DOMAIN-CONTAINING PROTEIN"/>
    <property type="match status" value="1"/>
</dbReference>
<dbReference type="InterPro" id="IPR036388">
    <property type="entry name" value="WH-like_DNA-bd_sf"/>
</dbReference>
<dbReference type="PaxDb" id="2850-Phatr49170"/>
<evidence type="ECO:0008006" key="4">
    <source>
        <dbReference type="Google" id="ProtNLM"/>
    </source>
</evidence>
<dbReference type="Proteomes" id="UP000000759">
    <property type="component" value="Chromosome 21"/>
</dbReference>
<dbReference type="EMBL" id="CM000623">
    <property type="protein sequence ID" value="EEC44486.1"/>
    <property type="molecule type" value="Genomic_DNA"/>
</dbReference>
<reference evidence="3" key="2">
    <citation type="submission" date="2008-08" db="EMBL/GenBank/DDBJ databases">
        <authorList>
            <consortium name="Diatom Consortium"/>
            <person name="Grigoriev I."/>
            <person name="Grimwood J."/>
            <person name="Kuo A."/>
            <person name="Otillar R.P."/>
            <person name="Salamov A."/>
            <person name="Detter J.C."/>
            <person name="Lindquist E."/>
            <person name="Shapiro H."/>
            <person name="Lucas S."/>
            <person name="Glavina del Rio T."/>
            <person name="Pitluck S."/>
            <person name="Rokhsar D."/>
            <person name="Bowler C."/>
        </authorList>
    </citation>
    <scope>GENOME REANNOTATION</scope>
    <source>
        <strain evidence="3">CCAP 1055/1</strain>
    </source>
</reference>
<sequence length="445" mass="48841">MDWAGDIPISLRKEPFPVKLSYMIDEAERNGKESIISWRPHGRAFFVSNPKAFSDVVLPRQDQVPSVICKGMQQLLTDSLPVRRVKNIINPNLLLASLTHHSSEIFAPEGSDKGSYYHEFFLRGQPKLAYAISRMAIKGNGSRKPVSQESQPDFYLLPAMTSEKSAPVVSNDQRHKHLAATAAGAQESKSGGIYSEYDSSATVAQDKSSQREEIRSGAGTSICNGARQHPLVVPRDGQSTWPASHHMQAASHALPNKEMQALYAPIVPQRDTRAQLDPDHDVRKGSIMSNFAVDSDHLRREDMVDLRNTIVDRFAFYQNVAGLDANTHSMASIPFTLPLDPSVTVNSFGRYEPESVSRQRLEIAVAVQILQNQFGQAVNGYGPARDAQTLDDCLGLNRGFIPPIASLPGNSSSQAFLLQSLLAESQPFRNGDSDASGSAGAVRFW</sequence>
<dbReference type="OrthoDB" id="60033at2759"/>
<accession>B7G9Q4</accession>
<evidence type="ECO:0000313" key="2">
    <source>
        <dbReference type="EMBL" id="EEC44486.1"/>
    </source>
</evidence>
<dbReference type="PANTHER" id="PTHR10015">
    <property type="entry name" value="HEAT SHOCK TRANSCRIPTION FACTOR"/>
    <property type="match status" value="1"/>
</dbReference>
<name>B7G9Q4_PHATC</name>
<organism evidence="2 3">
    <name type="scientific">Phaeodactylum tricornutum (strain CCAP 1055/1)</name>
    <dbReference type="NCBI Taxonomy" id="556484"/>
    <lineage>
        <taxon>Eukaryota</taxon>
        <taxon>Sar</taxon>
        <taxon>Stramenopiles</taxon>
        <taxon>Ochrophyta</taxon>
        <taxon>Bacillariophyta</taxon>
        <taxon>Bacillariophyceae</taxon>
        <taxon>Bacillariophycidae</taxon>
        <taxon>Naviculales</taxon>
        <taxon>Phaeodactylaceae</taxon>
        <taxon>Phaeodactylum</taxon>
    </lineage>
</organism>
<gene>
    <name evidence="2" type="ORF">PHATRDRAFT_49170</name>
</gene>
<dbReference type="GeneID" id="7195662"/>
<protein>
    <recommendedName>
        <fullName evidence="4">HSF-type DNA-binding domain-containing protein</fullName>
    </recommendedName>
</protein>